<evidence type="ECO:0000256" key="1">
    <source>
        <dbReference type="ARBA" id="ARBA00008553"/>
    </source>
</evidence>
<dbReference type="PANTHER" id="PTHR11994">
    <property type="entry name" value="60S RIBOSOMAL PROTEIN L11-RELATED"/>
    <property type="match status" value="1"/>
</dbReference>
<keyword evidence="2 4" id="KW-0689">Ribosomal protein</keyword>
<dbReference type="InterPro" id="IPR031309">
    <property type="entry name" value="Ribosomal_uL5_C"/>
</dbReference>
<evidence type="ECO:0000259" key="7">
    <source>
        <dbReference type="Pfam" id="PF00673"/>
    </source>
</evidence>
<evidence type="ECO:0000256" key="4">
    <source>
        <dbReference type="HAMAP-Rule" id="MF_01333"/>
    </source>
</evidence>
<dbReference type="PROSITE" id="PS00358">
    <property type="entry name" value="RIBOSOMAL_L5"/>
    <property type="match status" value="1"/>
</dbReference>
<keyword evidence="4" id="KW-0694">RNA-binding</keyword>
<feature type="domain" description="Large ribosomal subunit protein uL5 N-terminal" evidence="6">
    <location>
        <begin position="29"/>
        <end position="85"/>
    </location>
</feature>
<evidence type="ECO:0000313" key="9">
    <source>
        <dbReference type="Proteomes" id="UP001466331"/>
    </source>
</evidence>
<evidence type="ECO:0000256" key="5">
    <source>
        <dbReference type="RuleBase" id="RU003930"/>
    </source>
</evidence>
<dbReference type="InterPro" id="IPR020929">
    <property type="entry name" value="Ribosomal_uL5_CS"/>
</dbReference>
<dbReference type="HAMAP" id="MF_01333_B">
    <property type="entry name" value="Ribosomal_uL5_B"/>
    <property type="match status" value="1"/>
</dbReference>
<keyword evidence="4" id="KW-0820">tRNA-binding</keyword>
<dbReference type="SUPFAM" id="SSF55282">
    <property type="entry name" value="RL5-like"/>
    <property type="match status" value="1"/>
</dbReference>
<dbReference type="RefSeq" id="WP_420070162.1">
    <property type="nucleotide sequence ID" value="NZ_JBCHKQ010000005.1"/>
</dbReference>
<dbReference type="InterPro" id="IPR020930">
    <property type="entry name" value="Ribosomal_uL5_bac-type"/>
</dbReference>
<evidence type="ECO:0000256" key="2">
    <source>
        <dbReference type="ARBA" id="ARBA00022980"/>
    </source>
</evidence>
<dbReference type="InterPro" id="IPR022803">
    <property type="entry name" value="Ribosomal_uL5_dom_sf"/>
</dbReference>
<keyword evidence="9" id="KW-1185">Reference proteome</keyword>
<keyword evidence="4" id="KW-0699">rRNA-binding</keyword>
<keyword evidence="3 4" id="KW-0687">Ribonucleoprotein</keyword>
<comment type="subunit">
    <text evidence="4">Part of the 50S ribosomal subunit; part of the 5S rRNA/L5/L18/L25 subcomplex. Contacts the 5S rRNA and the P site tRNA. Forms a bridge to the 30S subunit in the 70S ribosome.</text>
</comment>
<dbReference type="Proteomes" id="UP001466331">
    <property type="component" value="Unassembled WGS sequence"/>
</dbReference>
<dbReference type="NCBIfam" id="NF000585">
    <property type="entry name" value="PRK00010.1"/>
    <property type="match status" value="1"/>
</dbReference>
<name>A0ABU9UDH9_9SPIR</name>
<feature type="domain" description="Large ribosomal subunit protein uL5 C-terminal" evidence="7">
    <location>
        <begin position="90"/>
        <end position="182"/>
    </location>
</feature>
<accession>A0ABU9UDH9</accession>
<comment type="similarity">
    <text evidence="1 4 5">Belongs to the universal ribosomal protein uL5 family.</text>
</comment>
<gene>
    <name evidence="4 8" type="primary">rplE</name>
    <name evidence="8" type="ORF">WKV44_09155</name>
</gene>
<protein>
    <recommendedName>
        <fullName evidence="4">Large ribosomal subunit protein uL5</fullName>
    </recommendedName>
</protein>
<dbReference type="PIRSF" id="PIRSF002161">
    <property type="entry name" value="Ribosomal_L5"/>
    <property type="match status" value="1"/>
</dbReference>
<dbReference type="GO" id="GO:0005840">
    <property type="term" value="C:ribosome"/>
    <property type="evidence" value="ECO:0007669"/>
    <property type="project" value="UniProtKB-KW"/>
</dbReference>
<dbReference type="EMBL" id="JBCHKQ010000005">
    <property type="protein sequence ID" value="MEM5948710.1"/>
    <property type="molecule type" value="Genomic_DNA"/>
</dbReference>
<organism evidence="8 9">
    <name type="scientific">Rarispira pelagica</name>
    <dbReference type="NCBI Taxonomy" id="3141764"/>
    <lineage>
        <taxon>Bacteria</taxon>
        <taxon>Pseudomonadati</taxon>
        <taxon>Spirochaetota</taxon>
        <taxon>Spirochaetia</taxon>
        <taxon>Winmispirales</taxon>
        <taxon>Winmispiraceae</taxon>
        <taxon>Rarispira</taxon>
    </lineage>
</organism>
<comment type="caution">
    <text evidence="8">The sequence shown here is derived from an EMBL/GenBank/DDBJ whole genome shotgun (WGS) entry which is preliminary data.</text>
</comment>
<reference evidence="8 9" key="1">
    <citation type="submission" date="2024-03" db="EMBL/GenBank/DDBJ databases">
        <title>Ignisphaera cupida sp. nov., a hyperthermophilic hydrolytic archaeon from a hot spring of Kamchatka, and proposal of Ignisphaeraceae fam. nov.</title>
        <authorList>
            <person name="Podosokorskaya O.A."/>
            <person name="Elcheninov A.G."/>
            <person name="Maltseva A.I."/>
            <person name="Zayulina K.S."/>
            <person name="Novikov A."/>
            <person name="Merkel A.Y."/>
        </authorList>
    </citation>
    <scope>NUCLEOTIDE SEQUENCE [LARGE SCALE GENOMIC DNA]</scope>
    <source>
        <strain evidence="8 9">38H-sp</strain>
    </source>
</reference>
<proteinExistence type="inferred from homology"/>
<evidence type="ECO:0000256" key="3">
    <source>
        <dbReference type="ARBA" id="ARBA00023274"/>
    </source>
</evidence>
<dbReference type="Gene3D" id="3.30.1440.10">
    <property type="match status" value="1"/>
</dbReference>
<dbReference type="InterPro" id="IPR031310">
    <property type="entry name" value="Ribosomal_uL5_N"/>
</dbReference>
<sequence>MAEVKVPALKALYDEKIKKELKEELGYKNIMQVPRLEKITLSMGVGEAIQNKKLLDHAVEELTLISGQKAVKTKAKKSIAAFKVRKGMDVGAFVTLRGLKMYEFLYRLINIAIPRVKDFRGLNPNSFDGHGNYSMGITEQIIFPEIDFDNIERVAGLNITIVTTAKTDKEAYSLLEKFGMPFRKVN</sequence>
<evidence type="ECO:0000313" key="8">
    <source>
        <dbReference type="EMBL" id="MEM5948710.1"/>
    </source>
</evidence>
<evidence type="ECO:0000259" key="6">
    <source>
        <dbReference type="Pfam" id="PF00281"/>
    </source>
</evidence>
<dbReference type="Pfam" id="PF00673">
    <property type="entry name" value="Ribosomal_L5_C"/>
    <property type="match status" value="1"/>
</dbReference>
<dbReference type="InterPro" id="IPR002132">
    <property type="entry name" value="Ribosomal_uL5"/>
</dbReference>
<dbReference type="Pfam" id="PF00281">
    <property type="entry name" value="Ribosomal_L5"/>
    <property type="match status" value="1"/>
</dbReference>
<comment type="function">
    <text evidence="4">This is 1 of the proteins that bind and probably mediate the attachment of the 5S RNA into the large ribosomal subunit, where it forms part of the central protuberance. In the 70S ribosome it contacts protein S13 of the 30S subunit (bridge B1b), connecting the 2 subunits; this bridge is implicated in subunit movement. Contacts the P site tRNA; the 5S rRNA and some of its associated proteins might help stabilize positioning of ribosome-bound tRNAs.</text>
</comment>